<feature type="compositionally biased region" description="Polar residues" evidence="1">
    <location>
        <begin position="124"/>
        <end position="142"/>
    </location>
</feature>
<dbReference type="Pfam" id="PF11951">
    <property type="entry name" value="Fungal_trans_2"/>
    <property type="match status" value="1"/>
</dbReference>
<dbReference type="STRING" id="1507870.A0A1V8SV09"/>
<dbReference type="PANTHER" id="PTHR47784:SF5">
    <property type="entry name" value="STEROL UPTAKE CONTROL PROTEIN 2"/>
    <property type="match status" value="1"/>
</dbReference>
<feature type="compositionally biased region" description="Low complexity" evidence="1">
    <location>
        <begin position="100"/>
        <end position="111"/>
    </location>
</feature>
<dbReference type="InterPro" id="IPR053157">
    <property type="entry name" value="Sterol_Uptake_Regulator"/>
</dbReference>
<accession>A0A1V8SV09</accession>
<gene>
    <name evidence="2" type="ORF">B0A48_11277</name>
</gene>
<proteinExistence type="predicted"/>
<dbReference type="InParanoid" id="A0A1V8SV09"/>
<dbReference type="InterPro" id="IPR021858">
    <property type="entry name" value="Fun_TF"/>
</dbReference>
<feature type="compositionally biased region" description="Basic and acidic residues" evidence="1">
    <location>
        <begin position="56"/>
        <end position="72"/>
    </location>
</feature>
<evidence type="ECO:0000313" key="3">
    <source>
        <dbReference type="Proteomes" id="UP000192596"/>
    </source>
</evidence>
<dbReference type="Proteomes" id="UP000192596">
    <property type="component" value="Unassembled WGS sequence"/>
</dbReference>
<sequence>MVPRRSLKSESAIATAILHDVAAQATASNPVSSDDNEAVRQDATASAAQPSSNTHNGRELSIHRADIEDAVRVGHKKSRKGCAQCGPNVPRDDAKPKSVRSGSGSSGSSRLTTRDTLSREGSFNRANSYTGTAAISQPTFIPTPTPSHGGGNSPGGDWQDYNAIRVLTGSVDRTVAPAGQASMLDLELMHHFMTHYFDVMTENFGMDLMWQSTLPQLGITAPYVMHGLLGFSALHMASIAPDRAPLLRAAAVKHLDQALVSFREDCRPSTAENADAKFAFTWIVALFAFAIPPAVPPVDALVELFSLVKGMKSVAQDTMIWVAQGPFAPMLSDAFADGSGVTADGLILDFSDAFAPGTNNQTSLAPLPEGFDFGLNHLDFMIGMGAMIPEERRTCAVILAELKQLYTTVSKKRTQHCAVSAIVCFPQADPTAFISVIRRRRPQALVILAYYTVLLDLLDSRWWLQGWGRGVLRDVVANLGDEWKSWIEWPVQTVLMKTPPVQGGGVMAMDSMHVM</sequence>
<dbReference type="PANTHER" id="PTHR47784">
    <property type="entry name" value="STEROL UPTAKE CONTROL PROTEIN 2"/>
    <property type="match status" value="1"/>
</dbReference>
<reference evidence="3" key="1">
    <citation type="submission" date="2017-03" db="EMBL/GenBank/DDBJ databases">
        <title>Genomes of endolithic fungi from Antarctica.</title>
        <authorList>
            <person name="Coleine C."/>
            <person name="Masonjones S."/>
            <person name="Stajich J.E."/>
        </authorList>
    </citation>
    <scope>NUCLEOTIDE SEQUENCE [LARGE SCALE GENOMIC DNA]</scope>
    <source>
        <strain evidence="3">CCFEE 5527</strain>
    </source>
</reference>
<dbReference type="OrthoDB" id="3546279at2759"/>
<organism evidence="2 3">
    <name type="scientific">Cryoendolithus antarcticus</name>
    <dbReference type="NCBI Taxonomy" id="1507870"/>
    <lineage>
        <taxon>Eukaryota</taxon>
        <taxon>Fungi</taxon>
        <taxon>Dikarya</taxon>
        <taxon>Ascomycota</taxon>
        <taxon>Pezizomycotina</taxon>
        <taxon>Dothideomycetes</taxon>
        <taxon>Dothideomycetidae</taxon>
        <taxon>Cladosporiales</taxon>
        <taxon>Cladosporiaceae</taxon>
        <taxon>Cryoendolithus</taxon>
    </lineage>
</organism>
<name>A0A1V8SV09_9PEZI</name>
<evidence type="ECO:0000256" key="1">
    <source>
        <dbReference type="SAM" id="MobiDB-lite"/>
    </source>
</evidence>
<dbReference type="GO" id="GO:0001228">
    <property type="term" value="F:DNA-binding transcription activator activity, RNA polymerase II-specific"/>
    <property type="evidence" value="ECO:0007669"/>
    <property type="project" value="TreeGrafter"/>
</dbReference>
<evidence type="ECO:0000313" key="2">
    <source>
        <dbReference type="EMBL" id="OQO02993.1"/>
    </source>
</evidence>
<dbReference type="AlphaFoldDB" id="A0A1V8SV09"/>
<protein>
    <recommendedName>
        <fullName evidence="4">Transcription factor domain-containing protein</fullName>
    </recommendedName>
</protein>
<dbReference type="EMBL" id="NAJO01000026">
    <property type="protein sequence ID" value="OQO02993.1"/>
    <property type="molecule type" value="Genomic_DNA"/>
</dbReference>
<feature type="region of interest" description="Disordered" evidence="1">
    <location>
        <begin position="24"/>
        <end position="157"/>
    </location>
</feature>
<comment type="caution">
    <text evidence="2">The sequence shown here is derived from an EMBL/GenBank/DDBJ whole genome shotgun (WGS) entry which is preliminary data.</text>
</comment>
<keyword evidence="3" id="KW-1185">Reference proteome</keyword>
<feature type="compositionally biased region" description="Polar residues" evidence="1">
    <location>
        <begin position="43"/>
        <end position="55"/>
    </location>
</feature>
<evidence type="ECO:0008006" key="4">
    <source>
        <dbReference type="Google" id="ProtNLM"/>
    </source>
</evidence>